<proteinExistence type="predicted"/>
<sequence>MSSTSSCSESRSVEISARRSRVLSCLSVDTRLVAFVFVSGGVAPTDSRTTYTLAVIRSNFDVDSTVMTRRLVEVRKNYFIPSKYELHVPLPGEQPYDAFPSGFSLLIDALEAGQRFPLNPVPADALGSTTWAPLEKGKGVVELEEVPKRGYTLQELCEVEDRAAADRYFVSTMTQLKLIDSEDPLVSRWSAIFGSSLVWTEGLLAGEYLQGALHPTLAKQVYEYSSEELMNRVDKSAAKGPKVVTAYKVSRGFKSGLEKMGRVSYEFGWASVRRFSNRSRFSLRPTSDASGVKCSTLRVEKSILGGRMALVP</sequence>
<comment type="caution">
    <text evidence="1">The sequence shown here is derived from an EMBL/GenBank/DDBJ whole genome shotgun (WGS) entry which is preliminary data.</text>
</comment>
<gene>
    <name evidence="1" type="ORF">B296_00048320</name>
</gene>
<accession>A0A426X1Y2</accession>
<reference evidence="1 2" key="1">
    <citation type="journal article" date="2014" name="Agronomy (Basel)">
        <title>A Draft Genome Sequence for Ensete ventricosum, the Drought-Tolerant Tree Against Hunger.</title>
        <authorList>
            <person name="Harrison J."/>
            <person name="Moore K.A."/>
            <person name="Paszkiewicz K."/>
            <person name="Jones T."/>
            <person name="Grant M."/>
            <person name="Ambacheew D."/>
            <person name="Muzemil S."/>
            <person name="Studholme D.J."/>
        </authorList>
    </citation>
    <scope>NUCLEOTIDE SEQUENCE [LARGE SCALE GENOMIC DNA]</scope>
</reference>
<organism evidence="1 2">
    <name type="scientific">Ensete ventricosum</name>
    <name type="common">Abyssinian banana</name>
    <name type="synonym">Musa ensete</name>
    <dbReference type="NCBI Taxonomy" id="4639"/>
    <lineage>
        <taxon>Eukaryota</taxon>
        <taxon>Viridiplantae</taxon>
        <taxon>Streptophyta</taxon>
        <taxon>Embryophyta</taxon>
        <taxon>Tracheophyta</taxon>
        <taxon>Spermatophyta</taxon>
        <taxon>Magnoliopsida</taxon>
        <taxon>Liliopsida</taxon>
        <taxon>Zingiberales</taxon>
        <taxon>Musaceae</taxon>
        <taxon>Ensete</taxon>
    </lineage>
</organism>
<name>A0A426X1Y2_ENSVE</name>
<protein>
    <submittedName>
        <fullName evidence="1">Uncharacterized protein</fullName>
    </submittedName>
</protein>
<dbReference type="Proteomes" id="UP000287651">
    <property type="component" value="Unassembled WGS sequence"/>
</dbReference>
<evidence type="ECO:0000313" key="2">
    <source>
        <dbReference type="Proteomes" id="UP000287651"/>
    </source>
</evidence>
<dbReference type="EMBL" id="AMZH03028893">
    <property type="protein sequence ID" value="RRT33479.1"/>
    <property type="molecule type" value="Genomic_DNA"/>
</dbReference>
<evidence type="ECO:0000313" key="1">
    <source>
        <dbReference type="EMBL" id="RRT33479.1"/>
    </source>
</evidence>
<dbReference type="AlphaFoldDB" id="A0A426X1Y2"/>